<dbReference type="PANTHER" id="PTHR23506:SF26">
    <property type="entry name" value="MFS-TYPE TRANSPORTER SLC18B1"/>
    <property type="match status" value="1"/>
</dbReference>
<keyword evidence="9" id="KW-1185">Reference proteome</keyword>
<protein>
    <submittedName>
        <fullName evidence="8">Solute carrier family 18 member B1</fullName>
    </submittedName>
</protein>
<reference evidence="8" key="1">
    <citation type="submission" date="2025-08" db="UniProtKB">
        <authorList>
            <consortium name="Ensembl"/>
        </authorList>
    </citation>
    <scope>IDENTIFICATION</scope>
</reference>
<evidence type="ECO:0000313" key="9">
    <source>
        <dbReference type="Proteomes" id="UP000694568"/>
    </source>
</evidence>
<feature type="transmembrane region" description="Helical" evidence="6">
    <location>
        <begin position="508"/>
        <end position="528"/>
    </location>
</feature>
<feature type="transmembrane region" description="Helical" evidence="6">
    <location>
        <begin position="92"/>
        <end position="111"/>
    </location>
</feature>
<keyword evidence="4 6" id="KW-1133">Transmembrane helix</keyword>
<dbReference type="InterPro" id="IPR050930">
    <property type="entry name" value="MFS_Vesicular_Transporter"/>
</dbReference>
<gene>
    <name evidence="8" type="primary">LOC116067332</name>
</gene>
<feature type="transmembrane region" description="Helical" evidence="6">
    <location>
        <begin position="354"/>
        <end position="380"/>
    </location>
</feature>
<dbReference type="GO" id="GO:0016020">
    <property type="term" value="C:membrane"/>
    <property type="evidence" value="ECO:0007669"/>
    <property type="project" value="UniProtKB-SubCell"/>
</dbReference>
<accession>A0A8C9Z1K9</accession>
<feature type="transmembrane region" description="Helical" evidence="6">
    <location>
        <begin position="428"/>
        <end position="450"/>
    </location>
</feature>
<comment type="subcellular location">
    <subcellularLocation>
        <location evidence="1">Membrane</location>
        <topology evidence="1">Multi-pass membrane protein</topology>
    </subcellularLocation>
</comment>
<evidence type="ECO:0000313" key="8">
    <source>
        <dbReference type="Ensembl" id="ENSSLUP00000031766.1"/>
    </source>
</evidence>
<keyword evidence="2" id="KW-0813">Transport</keyword>
<proteinExistence type="predicted"/>
<feature type="transmembrane region" description="Helical" evidence="6">
    <location>
        <begin position="214"/>
        <end position="238"/>
    </location>
</feature>
<evidence type="ECO:0000256" key="4">
    <source>
        <dbReference type="ARBA" id="ARBA00022989"/>
    </source>
</evidence>
<evidence type="ECO:0000256" key="5">
    <source>
        <dbReference type="ARBA" id="ARBA00023136"/>
    </source>
</evidence>
<evidence type="ECO:0000256" key="6">
    <source>
        <dbReference type="SAM" id="Phobius"/>
    </source>
</evidence>
<evidence type="ECO:0000259" key="7">
    <source>
        <dbReference type="PROSITE" id="PS50850"/>
    </source>
</evidence>
<feature type="transmembrane region" description="Helical" evidence="6">
    <location>
        <begin position="57"/>
        <end position="80"/>
    </location>
</feature>
<dbReference type="InterPro" id="IPR036259">
    <property type="entry name" value="MFS_trans_sf"/>
</dbReference>
<sequence>MPFTLSNVKSYCQVLLLFTFQRTQGQLKFPTQSLLVYNSTPAESTDHPLRMTRQQTLTLISMASVNFSSMICYSILAPFFPNEAVKKGASQTVIGLIFGCYAVCYFISSLIMGKYIVQIGAKFMLVMGLFVSSGCTILFGLLNRVPAGPIFITLCFVVRSIDALGFAAAMTSSFAITVKIFPNNVATVLGSLEIFAGLGLILGPPVGGWFYQSFGYEVPFMLLGCFLLIMVLFNIYVLPNIDSDSSKDSFFRLLTNVKVILICYVIFTQSAGLGFVDVSLSLFAMERFNLSSGYVGLIMLGLSLPYCLASPVIGYFTDKYPSTRSWFMVIGGVAIAIAFAMLDPVPFLHIPSNLWLLIIMLGVIGFSLGMTVIPAFSEILTCANEQGYEEGLSTLGMVSGLYEAFWSIGMFYGPIVGGLITQHLSFEWAAAVQGGLALLGVSISLCSVHVRKGHTKLSLAGILALSSGQYDDIVKMLLVFRIYFFIPMLKNQQPNSVTATFMSFGQSFMLSLHIMLILHSVLSAFHLASI</sequence>
<evidence type="ECO:0000256" key="2">
    <source>
        <dbReference type="ARBA" id="ARBA00022448"/>
    </source>
</evidence>
<feature type="transmembrane region" description="Helical" evidence="6">
    <location>
        <begin position="259"/>
        <end position="285"/>
    </location>
</feature>
<dbReference type="GO" id="GO:0022857">
    <property type="term" value="F:transmembrane transporter activity"/>
    <property type="evidence" value="ECO:0007669"/>
    <property type="project" value="InterPro"/>
</dbReference>
<evidence type="ECO:0000256" key="3">
    <source>
        <dbReference type="ARBA" id="ARBA00022692"/>
    </source>
</evidence>
<dbReference type="PANTHER" id="PTHR23506">
    <property type="entry name" value="GH10249P"/>
    <property type="match status" value="1"/>
</dbReference>
<dbReference type="Proteomes" id="UP000694568">
    <property type="component" value="Unplaced"/>
</dbReference>
<dbReference type="Pfam" id="PF07690">
    <property type="entry name" value="MFS_1"/>
    <property type="match status" value="1"/>
</dbReference>
<feature type="transmembrane region" description="Helical" evidence="6">
    <location>
        <begin position="325"/>
        <end position="342"/>
    </location>
</feature>
<feature type="domain" description="Major facilitator superfamily (MFS) profile" evidence="7">
    <location>
        <begin position="58"/>
        <end position="452"/>
    </location>
</feature>
<feature type="transmembrane region" description="Helical" evidence="6">
    <location>
        <begin position="181"/>
        <end position="202"/>
    </location>
</feature>
<dbReference type="GeneTree" id="ENSGT00940000156674"/>
<evidence type="ECO:0000256" key="1">
    <source>
        <dbReference type="ARBA" id="ARBA00004141"/>
    </source>
</evidence>
<feature type="transmembrane region" description="Helical" evidence="6">
    <location>
        <begin position="123"/>
        <end position="142"/>
    </location>
</feature>
<feature type="transmembrane region" description="Helical" evidence="6">
    <location>
        <begin position="291"/>
        <end position="313"/>
    </location>
</feature>
<dbReference type="InterPro" id="IPR011701">
    <property type="entry name" value="MFS"/>
</dbReference>
<dbReference type="InterPro" id="IPR020846">
    <property type="entry name" value="MFS_dom"/>
</dbReference>
<feature type="transmembrane region" description="Helical" evidence="6">
    <location>
        <begin position="148"/>
        <end position="169"/>
    </location>
</feature>
<organism evidence="8 9">
    <name type="scientific">Sander lucioperca</name>
    <name type="common">Pike-perch</name>
    <name type="synonym">Perca lucioperca</name>
    <dbReference type="NCBI Taxonomy" id="283035"/>
    <lineage>
        <taxon>Eukaryota</taxon>
        <taxon>Metazoa</taxon>
        <taxon>Chordata</taxon>
        <taxon>Craniata</taxon>
        <taxon>Vertebrata</taxon>
        <taxon>Euteleostomi</taxon>
        <taxon>Actinopterygii</taxon>
        <taxon>Neopterygii</taxon>
        <taxon>Teleostei</taxon>
        <taxon>Neoteleostei</taxon>
        <taxon>Acanthomorphata</taxon>
        <taxon>Eupercaria</taxon>
        <taxon>Perciformes</taxon>
        <taxon>Percoidei</taxon>
        <taxon>Percidae</taxon>
        <taxon>Luciopercinae</taxon>
        <taxon>Sander</taxon>
    </lineage>
</organism>
<keyword evidence="5 6" id="KW-0472">Membrane</keyword>
<dbReference type="Gene3D" id="1.20.1250.20">
    <property type="entry name" value="MFS general substrate transporter like domains"/>
    <property type="match status" value="2"/>
</dbReference>
<dbReference type="Ensembl" id="ENSSLUT00000032781.1">
    <property type="protein sequence ID" value="ENSSLUP00000031766.1"/>
    <property type="gene ID" value="ENSSLUG00000014147.1"/>
</dbReference>
<keyword evidence="3 6" id="KW-0812">Transmembrane</keyword>
<feature type="transmembrane region" description="Helical" evidence="6">
    <location>
        <begin position="392"/>
        <end position="416"/>
    </location>
</feature>
<name>A0A8C9Z1K9_SANLU</name>
<dbReference type="PROSITE" id="PS50850">
    <property type="entry name" value="MFS"/>
    <property type="match status" value="1"/>
</dbReference>
<reference evidence="8" key="2">
    <citation type="submission" date="2025-09" db="UniProtKB">
        <authorList>
            <consortium name="Ensembl"/>
        </authorList>
    </citation>
    <scope>IDENTIFICATION</scope>
</reference>
<dbReference type="SUPFAM" id="SSF103473">
    <property type="entry name" value="MFS general substrate transporter"/>
    <property type="match status" value="1"/>
</dbReference>
<dbReference type="AlphaFoldDB" id="A0A8C9Z1K9"/>